<evidence type="ECO:0000313" key="1">
    <source>
        <dbReference type="EMBL" id="QQL51300.1"/>
    </source>
</evidence>
<dbReference type="Proteomes" id="UP000429232">
    <property type="component" value="Chromosome"/>
</dbReference>
<evidence type="ECO:0008006" key="3">
    <source>
        <dbReference type="Google" id="ProtNLM"/>
    </source>
</evidence>
<accession>A0A6I4HYG0</accession>
<evidence type="ECO:0000313" key="2">
    <source>
        <dbReference type="Proteomes" id="UP000429232"/>
    </source>
</evidence>
<protein>
    <recommendedName>
        <fullName evidence="3">Outer membrane protein with beta-barrel domain</fullName>
    </recommendedName>
</protein>
<dbReference type="AlphaFoldDB" id="A0A6I4HYG0"/>
<reference evidence="1 2" key="1">
    <citation type="submission" date="2020-12" db="EMBL/GenBank/DDBJ databases">
        <title>HMF7856_wgs.fasta genome submission.</title>
        <authorList>
            <person name="Kang H."/>
            <person name="Kim H."/>
            <person name="Joh K."/>
        </authorList>
    </citation>
    <scope>NUCLEOTIDE SEQUENCE [LARGE SCALE GENOMIC DNA]</scope>
    <source>
        <strain evidence="1 2">HMF7856</strain>
    </source>
</reference>
<keyword evidence="2" id="KW-1185">Reference proteome</keyword>
<dbReference type="RefSeq" id="WP_157523916.1">
    <property type="nucleotide sequence ID" value="NZ_CP066775.1"/>
</dbReference>
<dbReference type="KEGG" id="mgik:GO620_007600"/>
<proteinExistence type="predicted"/>
<sequence length="188" mass="20382">MKLGILTIFTLAILTVTLNTYAQVVSKNRFFTGNEDKAWRFGIGAEVGIPLGTDINNYSSSALAGSARLQYDFKGALALMLTSGYTHFFAKSYSLGNVAISPKDYGMMPVKVGAKYFVSKQFYLSGEVGPGFETSGMFKSTKFIFSPGIGIVVSKTNIDVGLRYENYSGGKSDNFGLVSLRVAYGFKL</sequence>
<name>A0A6I4HYG0_9SPHI</name>
<gene>
    <name evidence="1" type="ORF">GO620_007600</name>
</gene>
<dbReference type="EMBL" id="CP066775">
    <property type="protein sequence ID" value="QQL51300.1"/>
    <property type="molecule type" value="Genomic_DNA"/>
</dbReference>
<organism evidence="1 2">
    <name type="scientific">Mucilaginibacter ginkgonis</name>
    <dbReference type="NCBI Taxonomy" id="2682091"/>
    <lineage>
        <taxon>Bacteria</taxon>
        <taxon>Pseudomonadati</taxon>
        <taxon>Bacteroidota</taxon>
        <taxon>Sphingobacteriia</taxon>
        <taxon>Sphingobacteriales</taxon>
        <taxon>Sphingobacteriaceae</taxon>
        <taxon>Mucilaginibacter</taxon>
    </lineage>
</organism>